<dbReference type="InterPro" id="IPR000209">
    <property type="entry name" value="Peptidase_S8/S53_dom"/>
</dbReference>
<dbReference type="Pfam" id="PF00082">
    <property type="entry name" value="Peptidase_S8"/>
    <property type="match status" value="1"/>
</dbReference>
<dbReference type="InterPro" id="IPR050131">
    <property type="entry name" value="Peptidase_S8_subtilisin-like"/>
</dbReference>
<name>A0A9W6PNG9_9ACTN</name>
<dbReference type="SUPFAM" id="SSF52743">
    <property type="entry name" value="Subtilisin-like"/>
    <property type="match status" value="1"/>
</dbReference>
<feature type="region of interest" description="Disordered" evidence="11">
    <location>
        <begin position="64"/>
        <end position="87"/>
    </location>
</feature>
<dbReference type="InterPro" id="IPR015500">
    <property type="entry name" value="Peptidase_S8_subtilisin-rel"/>
</dbReference>
<feature type="active site" description="Charge relay system" evidence="10">
    <location>
        <position position="240"/>
    </location>
</feature>
<dbReference type="PROSITE" id="PS00137">
    <property type="entry name" value="SUBTILASE_HIS"/>
    <property type="match status" value="1"/>
</dbReference>
<evidence type="ECO:0000256" key="11">
    <source>
        <dbReference type="SAM" id="MobiDB-lite"/>
    </source>
</evidence>
<dbReference type="PROSITE" id="PS00136">
    <property type="entry name" value="SUBTILASE_ASP"/>
    <property type="match status" value="1"/>
</dbReference>
<keyword evidence="7 10" id="KW-0720">Serine protease</keyword>
<comment type="subcellular location">
    <subcellularLocation>
        <location evidence="1">Cell membrane</location>
        <topology evidence="1">Single-pass membrane protein</topology>
    </subcellularLocation>
</comment>
<evidence type="ECO:0000256" key="9">
    <source>
        <dbReference type="ARBA" id="ARBA00023136"/>
    </source>
</evidence>
<gene>
    <name evidence="14" type="ORF">Kpho01_75050</name>
</gene>
<dbReference type="InterPro" id="IPR022398">
    <property type="entry name" value="Peptidase_S8_His-AS"/>
</dbReference>
<dbReference type="InterPro" id="IPR023834">
    <property type="entry name" value="T7SS_pept_S8A_mycosin"/>
</dbReference>
<dbReference type="PANTHER" id="PTHR43806:SF11">
    <property type="entry name" value="CEREVISIN-RELATED"/>
    <property type="match status" value="1"/>
</dbReference>
<organism evidence="14 15">
    <name type="scientific">Kitasatospora phosalacinea</name>
    <dbReference type="NCBI Taxonomy" id="2065"/>
    <lineage>
        <taxon>Bacteria</taxon>
        <taxon>Bacillati</taxon>
        <taxon>Actinomycetota</taxon>
        <taxon>Actinomycetes</taxon>
        <taxon>Kitasatosporales</taxon>
        <taxon>Streptomycetaceae</taxon>
        <taxon>Kitasatospora</taxon>
    </lineage>
</organism>
<feature type="region of interest" description="Disordered" evidence="11">
    <location>
        <begin position="353"/>
        <end position="393"/>
    </location>
</feature>
<keyword evidence="3" id="KW-1003">Cell membrane</keyword>
<evidence type="ECO:0000256" key="10">
    <source>
        <dbReference type="PROSITE-ProRule" id="PRU01240"/>
    </source>
</evidence>
<feature type="active site" description="Charge relay system" evidence="10">
    <location>
        <position position="48"/>
    </location>
</feature>
<dbReference type="EMBL" id="BSRX01000086">
    <property type="protein sequence ID" value="GLW59495.1"/>
    <property type="molecule type" value="Genomic_DNA"/>
</dbReference>
<evidence type="ECO:0000256" key="2">
    <source>
        <dbReference type="ARBA" id="ARBA00011073"/>
    </source>
</evidence>
<dbReference type="InterPro" id="IPR023827">
    <property type="entry name" value="Peptidase_S8_Asp-AS"/>
</dbReference>
<protein>
    <recommendedName>
        <fullName evidence="13">Peptidase S8/S53 domain-containing protein</fullName>
    </recommendedName>
</protein>
<dbReference type="InterPro" id="IPR036852">
    <property type="entry name" value="Peptidase_S8/S53_dom_sf"/>
</dbReference>
<keyword evidence="5 12" id="KW-0812">Transmembrane</keyword>
<evidence type="ECO:0000256" key="8">
    <source>
        <dbReference type="ARBA" id="ARBA00022989"/>
    </source>
</evidence>
<feature type="transmembrane region" description="Helical" evidence="12">
    <location>
        <begin position="328"/>
        <end position="347"/>
    </location>
</feature>
<dbReference type="PANTHER" id="PTHR43806">
    <property type="entry name" value="PEPTIDASE S8"/>
    <property type="match status" value="1"/>
</dbReference>
<dbReference type="GO" id="GO:0004252">
    <property type="term" value="F:serine-type endopeptidase activity"/>
    <property type="evidence" value="ECO:0007669"/>
    <property type="project" value="UniProtKB-UniRule"/>
</dbReference>
<evidence type="ECO:0000256" key="6">
    <source>
        <dbReference type="ARBA" id="ARBA00022801"/>
    </source>
</evidence>
<dbReference type="GO" id="GO:0005886">
    <property type="term" value="C:plasma membrane"/>
    <property type="evidence" value="ECO:0007669"/>
    <property type="project" value="UniProtKB-SubCell"/>
</dbReference>
<feature type="compositionally biased region" description="Polar residues" evidence="11">
    <location>
        <begin position="384"/>
        <end position="393"/>
    </location>
</feature>
<evidence type="ECO:0000256" key="12">
    <source>
        <dbReference type="SAM" id="Phobius"/>
    </source>
</evidence>
<evidence type="ECO:0000313" key="14">
    <source>
        <dbReference type="EMBL" id="GLW59495.1"/>
    </source>
</evidence>
<comment type="similarity">
    <text evidence="2 10">Belongs to the peptidase S8 family.</text>
</comment>
<accession>A0A9W6PNG9</accession>
<evidence type="ECO:0000256" key="5">
    <source>
        <dbReference type="ARBA" id="ARBA00022692"/>
    </source>
</evidence>
<dbReference type="Proteomes" id="UP001165143">
    <property type="component" value="Unassembled WGS sequence"/>
</dbReference>
<keyword evidence="8 12" id="KW-1133">Transmembrane helix</keyword>
<evidence type="ECO:0000259" key="13">
    <source>
        <dbReference type="Pfam" id="PF00082"/>
    </source>
</evidence>
<reference evidence="14" key="1">
    <citation type="submission" date="2023-02" db="EMBL/GenBank/DDBJ databases">
        <title>Kitasatospora phosalacinea NBRC 14362.</title>
        <authorList>
            <person name="Ichikawa N."/>
            <person name="Sato H."/>
            <person name="Tonouchi N."/>
        </authorList>
    </citation>
    <scope>NUCLEOTIDE SEQUENCE</scope>
    <source>
        <strain evidence="14">NBRC 14362</strain>
    </source>
</reference>
<dbReference type="Gene3D" id="3.40.50.200">
    <property type="entry name" value="Peptidase S8/S53 domain"/>
    <property type="match status" value="1"/>
</dbReference>
<comment type="caution">
    <text evidence="14">The sequence shown here is derived from an EMBL/GenBank/DDBJ whole genome shotgun (WGS) entry which is preliminary data.</text>
</comment>
<keyword evidence="6 10" id="KW-0378">Hydrolase</keyword>
<evidence type="ECO:0000256" key="3">
    <source>
        <dbReference type="ARBA" id="ARBA00022475"/>
    </source>
</evidence>
<dbReference type="PROSITE" id="PS51892">
    <property type="entry name" value="SUBTILASE"/>
    <property type="match status" value="1"/>
</dbReference>
<dbReference type="NCBIfam" id="TIGR03921">
    <property type="entry name" value="T7SS_mycosin"/>
    <property type="match status" value="1"/>
</dbReference>
<evidence type="ECO:0000256" key="7">
    <source>
        <dbReference type="ARBA" id="ARBA00022825"/>
    </source>
</evidence>
<keyword evidence="4 10" id="KW-0645">Protease</keyword>
<evidence type="ECO:0000313" key="15">
    <source>
        <dbReference type="Proteomes" id="UP001165143"/>
    </source>
</evidence>
<feature type="active site" description="Charge relay system" evidence="10">
    <location>
        <position position="84"/>
    </location>
</feature>
<dbReference type="PRINTS" id="PR00723">
    <property type="entry name" value="SUBTILISIN"/>
</dbReference>
<evidence type="ECO:0000256" key="1">
    <source>
        <dbReference type="ARBA" id="ARBA00004162"/>
    </source>
</evidence>
<keyword evidence="9 12" id="KW-0472">Membrane</keyword>
<sequence>MLWAATIGPAIASDPIRGSEWPLDAQHFQADKTWALSRGDGVTIAVVDSGVAASHPDLAGQVLPGTSLLGDGGDGRSDTSGDSHGTAVSGIIAGTGGADGQGMTGLAPGAKILPVKVTADDQVSPSTVAQGIVWAVDHGAKIVNVSIGTESPDPLLKQAVAYALRQDAVVVASAGNEGEKGNPVQYPAAFPGVLSVSGVNQDGSFWAPSESGASVAVAAPASDVYSTNDQGQYVHAEGTSYAAAYVSATAALIRSRWPQLTQGQVVRRIITGTKEHRAAPDARFGYGLLDPLSALTVDVPTSDLSNPLASPAAAHPKASAPSRSPRPLWTVGALLALSAAAGTAFLWRRSARTVKVPVSPTPRAPGKNSPQLTPKRSPKVKANGKTSARQSGQ</sequence>
<evidence type="ECO:0000256" key="4">
    <source>
        <dbReference type="ARBA" id="ARBA00022670"/>
    </source>
</evidence>
<proteinExistence type="inferred from homology"/>
<feature type="domain" description="Peptidase S8/S53" evidence="13">
    <location>
        <begin position="39"/>
        <end position="287"/>
    </location>
</feature>
<dbReference type="GO" id="GO:0006508">
    <property type="term" value="P:proteolysis"/>
    <property type="evidence" value="ECO:0007669"/>
    <property type="project" value="UniProtKB-KW"/>
</dbReference>
<dbReference type="AlphaFoldDB" id="A0A9W6PNG9"/>